<comment type="caution">
    <text evidence="2">The sequence shown here is derived from an EMBL/GenBank/DDBJ whole genome shotgun (WGS) entry which is preliminary data.</text>
</comment>
<dbReference type="InterPro" id="IPR001638">
    <property type="entry name" value="Solute-binding_3/MltF_N"/>
</dbReference>
<dbReference type="SUPFAM" id="SSF53850">
    <property type="entry name" value="Periplasmic binding protein-like II"/>
    <property type="match status" value="1"/>
</dbReference>
<evidence type="ECO:0000313" key="2">
    <source>
        <dbReference type="EMBL" id="RRJ83295.1"/>
    </source>
</evidence>
<reference evidence="2 3" key="1">
    <citation type="submission" date="2018-08" db="EMBL/GenBank/DDBJ databases">
        <authorList>
            <person name="Khan S.A."/>
        </authorList>
    </citation>
    <scope>NUCLEOTIDE SEQUENCE [LARGE SCALE GENOMIC DNA]</scope>
    <source>
        <strain evidence="2 3">GTF-13</strain>
    </source>
</reference>
<protein>
    <recommendedName>
        <fullName evidence="1">Solute-binding protein family 3/N-terminal domain-containing protein</fullName>
    </recommendedName>
</protein>
<feature type="domain" description="Solute-binding protein family 3/N-terminal" evidence="1">
    <location>
        <begin position="56"/>
        <end position="242"/>
    </location>
</feature>
<dbReference type="AlphaFoldDB" id="A0A3P3VKP2"/>
<name>A0A3P3VKP2_9GAMM</name>
<gene>
    <name evidence="2" type="ORF">D0544_15850</name>
</gene>
<evidence type="ECO:0000259" key="1">
    <source>
        <dbReference type="Pfam" id="PF00497"/>
    </source>
</evidence>
<dbReference type="EMBL" id="QWEZ01000002">
    <property type="protein sequence ID" value="RRJ83295.1"/>
    <property type="molecule type" value="Genomic_DNA"/>
</dbReference>
<evidence type="ECO:0000313" key="3">
    <source>
        <dbReference type="Proteomes" id="UP000280792"/>
    </source>
</evidence>
<dbReference type="Gene3D" id="3.40.190.10">
    <property type="entry name" value="Periplasmic binding protein-like II"/>
    <property type="match status" value="2"/>
</dbReference>
<reference evidence="2 3" key="2">
    <citation type="submission" date="2018-12" db="EMBL/GenBank/DDBJ databases">
        <title>Simiduia agarivorans gen. nov., sp. nov., a marine, agarolytic bacterium isolated from shallow coastal water from Keelung, Taiwan.</title>
        <authorList>
            <person name="Shieh W.Y."/>
        </authorList>
    </citation>
    <scope>NUCLEOTIDE SEQUENCE [LARGE SCALE GENOMIC DNA]</scope>
    <source>
        <strain evidence="2 3">GTF-13</strain>
    </source>
</reference>
<accession>A0A3P3VKP2</accession>
<dbReference type="Pfam" id="PF00497">
    <property type="entry name" value="SBP_bac_3"/>
    <property type="match status" value="1"/>
</dbReference>
<dbReference type="Proteomes" id="UP000280792">
    <property type="component" value="Unassembled WGS sequence"/>
</dbReference>
<sequence>MGAWLLCASSLLWGQGSYDVRLLRQDSEPKYMADSKWSPGLCDRIYAGLQARLADKGVRVEIDRGFTPIKRILLMVEEEPGFVFCGTERNAEREKRFVYAKTPLYRLSNVVAVHKNDPWNPRTMAELGTGKPIAALYGSASARFLQSTPGVSVYARYHSPLEALKAVAQSDRGMAFFYYDLGVAYMIRERSLPVRMVPHRLRTVDQWMIYNRQTSPVLQAMIEETLEAMSASGELDEIQRLYTDP</sequence>
<organism evidence="2 3">
    <name type="scientific">Aestuariirhabdus litorea</name>
    <dbReference type="NCBI Taxonomy" id="2528527"/>
    <lineage>
        <taxon>Bacteria</taxon>
        <taxon>Pseudomonadati</taxon>
        <taxon>Pseudomonadota</taxon>
        <taxon>Gammaproteobacteria</taxon>
        <taxon>Oceanospirillales</taxon>
        <taxon>Aestuariirhabdaceae</taxon>
        <taxon>Aestuariirhabdus</taxon>
    </lineage>
</organism>
<proteinExistence type="predicted"/>
<keyword evidence="3" id="KW-1185">Reference proteome</keyword>